<dbReference type="InterPro" id="IPR011994">
    <property type="entry name" value="Cytidylate_kinase_dom"/>
</dbReference>
<dbReference type="PANTHER" id="PTHR21299:SF2">
    <property type="entry name" value="CYTIDYLATE KINASE"/>
    <property type="match status" value="1"/>
</dbReference>
<dbReference type="InterPro" id="IPR027417">
    <property type="entry name" value="P-loop_NTPase"/>
</dbReference>
<organism evidence="10 11">
    <name type="scientific">Albibacterium profundi</name>
    <dbReference type="NCBI Taxonomy" id="3134906"/>
    <lineage>
        <taxon>Bacteria</taxon>
        <taxon>Pseudomonadati</taxon>
        <taxon>Bacteroidota</taxon>
        <taxon>Sphingobacteriia</taxon>
        <taxon>Sphingobacteriales</taxon>
        <taxon>Sphingobacteriaceae</taxon>
        <taxon>Albibacterium</taxon>
    </lineage>
</organism>
<comment type="catalytic activity">
    <reaction evidence="7 8">
        <text>CMP + ATP = CDP + ADP</text>
        <dbReference type="Rhea" id="RHEA:11600"/>
        <dbReference type="ChEBI" id="CHEBI:30616"/>
        <dbReference type="ChEBI" id="CHEBI:58069"/>
        <dbReference type="ChEBI" id="CHEBI:60377"/>
        <dbReference type="ChEBI" id="CHEBI:456216"/>
        <dbReference type="EC" id="2.7.4.25"/>
    </reaction>
</comment>
<dbReference type="GO" id="GO:0016301">
    <property type="term" value="F:kinase activity"/>
    <property type="evidence" value="ECO:0007669"/>
    <property type="project" value="UniProtKB-KW"/>
</dbReference>
<keyword evidence="3 8" id="KW-0547">Nucleotide-binding</keyword>
<dbReference type="SUPFAM" id="SSF52540">
    <property type="entry name" value="P-loop containing nucleoside triphosphate hydrolases"/>
    <property type="match status" value="1"/>
</dbReference>
<protein>
    <recommendedName>
        <fullName evidence="8">Cytidylate kinase</fullName>
        <shortName evidence="8">CK</shortName>
        <ecNumber evidence="8">2.7.4.25</ecNumber>
    </recommendedName>
    <alternativeName>
        <fullName evidence="8">Cytidine monophosphate kinase</fullName>
        <shortName evidence="8">CMP kinase</shortName>
    </alternativeName>
</protein>
<dbReference type="NCBIfam" id="TIGR00017">
    <property type="entry name" value="cmk"/>
    <property type="match status" value="1"/>
</dbReference>
<reference evidence="10 11" key="1">
    <citation type="submission" date="2024-04" db="EMBL/GenBank/DDBJ databases">
        <title>Albibacterium profundi sp. nov., isolated from sediment of the Challenger Deep of Mariana Trench.</title>
        <authorList>
            <person name="Wang Y."/>
        </authorList>
    </citation>
    <scope>NUCLEOTIDE SEQUENCE [LARGE SCALE GENOMIC DNA]</scope>
    <source>
        <strain evidence="10 11">RHL897</strain>
    </source>
</reference>
<keyword evidence="11" id="KW-1185">Reference proteome</keyword>
<dbReference type="RefSeq" id="WP_375558396.1">
    <property type="nucleotide sequence ID" value="NZ_JBBVGT010000003.1"/>
</dbReference>
<name>A0ABV5CKF9_9SPHI</name>
<comment type="subcellular location">
    <subcellularLocation>
        <location evidence="8">Cytoplasm</location>
    </subcellularLocation>
</comment>
<dbReference type="Proteomes" id="UP001580928">
    <property type="component" value="Unassembled WGS sequence"/>
</dbReference>
<evidence type="ECO:0000256" key="5">
    <source>
        <dbReference type="ARBA" id="ARBA00022840"/>
    </source>
</evidence>
<evidence type="ECO:0000313" key="11">
    <source>
        <dbReference type="Proteomes" id="UP001580928"/>
    </source>
</evidence>
<accession>A0ABV5CKF9</accession>
<dbReference type="EC" id="2.7.4.25" evidence="8"/>
<keyword evidence="8" id="KW-0963">Cytoplasm</keyword>
<dbReference type="HAMAP" id="MF_00238">
    <property type="entry name" value="Cytidyl_kinase_type1"/>
    <property type="match status" value="1"/>
</dbReference>
<proteinExistence type="inferred from homology"/>
<feature type="binding site" evidence="8">
    <location>
        <begin position="12"/>
        <end position="20"/>
    </location>
    <ligand>
        <name>ATP</name>
        <dbReference type="ChEBI" id="CHEBI:30616"/>
    </ligand>
</feature>
<dbReference type="EMBL" id="JBBVGT010000003">
    <property type="protein sequence ID" value="MFB5946867.1"/>
    <property type="molecule type" value="Genomic_DNA"/>
</dbReference>
<keyword evidence="2 8" id="KW-0808">Transferase</keyword>
<comment type="similarity">
    <text evidence="1 8">Belongs to the cytidylate kinase family. Type 1 subfamily.</text>
</comment>
<dbReference type="Pfam" id="PF02224">
    <property type="entry name" value="Cytidylate_kin"/>
    <property type="match status" value="1"/>
</dbReference>
<evidence type="ECO:0000256" key="1">
    <source>
        <dbReference type="ARBA" id="ARBA00009427"/>
    </source>
</evidence>
<evidence type="ECO:0000256" key="7">
    <source>
        <dbReference type="ARBA" id="ARBA00048478"/>
    </source>
</evidence>
<evidence type="ECO:0000256" key="6">
    <source>
        <dbReference type="ARBA" id="ARBA00047615"/>
    </source>
</evidence>
<dbReference type="PANTHER" id="PTHR21299">
    <property type="entry name" value="CYTIDYLATE KINASE/PANTOATE-BETA-ALANINE LIGASE"/>
    <property type="match status" value="1"/>
</dbReference>
<evidence type="ECO:0000256" key="2">
    <source>
        <dbReference type="ARBA" id="ARBA00022679"/>
    </source>
</evidence>
<evidence type="ECO:0000259" key="9">
    <source>
        <dbReference type="Pfam" id="PF02224"/>
    </source>
</evidence>
<dbReference type="InterPro" id="IPR003136">
    <property type="entry name" value="Cytidylate_kin"/>
</dbReference>
<gene>
    <name evidence="8 10" type="primary">cmk</name>
    <name evidence="10" type="ORF">WKR92_13615</name>
</gene>
<feature type="domain" description="Cytidylate kinase" evidence="9">
    <location>
        <begin position="8"/>
        <end position="221"/>
    </location>
</feature>
<evidence type="ECO:0000256" key="8">
    <source>
        <dbReference type="HAMAP-Rule" id="MF_00238"/>
    </source>
</evidence>
<evidence type="ECO:0000256" key="3">
    <source>
        <dbReference type="ARBA" id="ARBA00022741"/>
    </source>
</evidence>
<comment type="caution">
    <text evidence="10">The sequence shown here is derived from an EMBL/GenBank/DDBJ whole genome shotgun (WGS) entry which is preliminary data.</text>
</comment>
<evidence type="ECO:0000313" key="10">
    <source>
        <dbReference type="EMBL" id="MFB5946867.1"/>
    </source>
</evidence>
<comment type="catalytic activity">
    <reaction evidence="6 8">
        <text>dCMP + ATP = dCDP + ADP</text>
        <dbReference type="Rhea" id="RHEA:25094"/>
        <dbReference type="ChEBI" id="CHEBI:30616"/>
        <dbReference type="ChEBI" id="CHEBI:57566"/>
        <dbReference type="ChEBI" id="CHEBI:58593"/>
        <dbReference type="ChEBI" id="CHEBI:456216"/>
        <dbReference type="EC" id="2.7.4.25"/>
    </reaction>
</comment>
<sequence length="228" mass="25651">MDRKNMIIAIDGYSSCGKSTVAKALAKHLNYVYIDSGAMYRAVTLYFIQNDIDHQQPDQVAKALTEIHIEIHTERGANKYFLNGTVVNDDIREMRVSELVSEVSAIKAVRTAMVAQQKRMGANKNIVMDGRDIGTAVFPNAQIKIFMTADPQIRAERRYKELQNAGKMITIEEVIANLAYRDHQDTTRKESPLTKADDAVVLDTSSMNQQEQLEFVLNEVKNASKPLD</sequence>
<keyword evidence="4 8" id="KW-0418">Kinase</keyword>
<evidence type="ECO:0000256" key="4">
    <source>
        <dbReference type="ARBA" id="ARBA00022777"/>
    </source>
</evidence>
<dbReference type="CDD" id="cd02020">
    <property type="entry name" value="CMPK"/>
    <property type="match status" value="1"/>
</dbReference>
<dbReference type="Gene3D" id="3.40.50.300">
    <property type="entry name" value="P-loop containing nucleotide triphosphate hydrolases"/>
    <property type="match status" value="1"/>
</dbReference>
<keyword evidence="5 8" id="KW-0067">ATP-binding</keyword>